<protein>
    <recommendedName>
        <fullName evidence="2">Aminoglycoside phosphotransferase domain-containing protein</fullName>
    </recommendedName>
</protein>
<dbReference type="SUPFAM" id="SSF56112">
    <property type="entry name" value="Protein kinase-like (PK-like)"/>
    <property type="match status" value="1"/>
</dbReference>
<feature type="domain" description="Aminoglycoside phosphotransferase" evidence="2">
    <location>
        <begin position="32"/>
        <end position="82"/>
    </location>
</feature>
<sequence length="92" mass="10984">GPISNEHEFNQSLTKHQQHSEEAHYTDVIKLHLEINHKLAMTHSDLHPRNIMLEIKAIIDWEMCGWYSKYWEYTKALSIIYRSDDGLGYWQV</sequence>
<reference evidence="4" key="1">
    <citation type="journal article" date="2014" name="Nat. Commun.">
        <title>Genomic adaptations of the halophilic Dead Sea filamentous fungus Eurotium rubrum.</title>
        <authorList>
            <person name="Kis-Papo T."/>
            <person name="Weig A.R."/>
            <person name="Riley R."/>
            <person name="Persoh D."/>
            <person name="Salamov A."/>
            <person name="Sun H."/>
            <person name="Lipzen A."/>
            <person name="Wasser S.P."/>
            <person name="Rambold G."/>
            <person name="Grigoriev I.V."/>
            <person name="Nevo E."/>
        </authorList>
    </citation>
    <scope>NUCLEOTIDE SEQUENCE [LARGE SCALE GENOMIC DNA]</scope>
    <source>
        <strain evidence="4">CBS 135680</strain>
    </source>
</reference>
<evidence type="ECO:0000259" key="2">
    <source>
        <dbReference type="Pfam" id="PF01636"/>
    </source>
</evidence>
<organism evidence="3 4">
    <name type="scientific">Aspergillus ruber (strain CBS 135680)</name>
    <dbReference type="NCBI Taxonomy" id="1388766"/>
    <lineage>
        <taxon>Eukaryota</taxon>
        <taxon>Fungi</taxon>
        <taxon>Dikarya</taxon>
        <taxon>Ascomycota</taxon>
        <taxon>Pezizomycotina</taxon>
        <taxon>Eurotiomycetes</taxon>
        <taxon>Eurotiomycetidae</taxon>
        <taxon>Eurotiales</taxon>
        <taxon>Aspergillaceae</taxon>
        <taxon>Aspergillus</taxon>
        <taxon>Aspergillus subgen. Aspergillus</taxon>
    </lineage>
</organism>
<keyword evidence="4" id="KW-1185">Reference proteome</keyword>
<dbReference type="HOGENOM" id="CLU_021768_9_1_1"/>
<feature type="non-terminal residue" evidence="3">
    <location>
        <position position="1"/>
    </location>
</feature>
<dbReference type="InterPro" id="IPR002575">
    <property type="entry name" value="Aminoglycoside_PTrfase"/>
</dbReference>
<dbReference type="RefSeq" id="XP_040640271.1">
    <property type="nucleotide sequence ID" value="XM_040787578.1"/>
</dbReference>
<dbReference type="Gene3D" id="3.90.1200.10">
    <property type="match status" value="1"/>
</dbReference>
<name>A0A017SI34_ASPRC</name>
<dbReference type="Proteomes" id="UP000019804">
    <property type="component" value="Unassembled WGS sequence"/>
</dbReference>
<evidence type="ECO:0000313" key="3">
    <source>
        <dbReference type="EMBL" id="EYE96583.1"/>
    </source>
</evidence>
<dbReference type="PANTHER" id="PTHR21310">
    <property type="entry name" value="AMINOGLYCOSIDE PHOSPHOTRANSFERASE-RELATED-RELATED"/>
    <property type="match status" value="1"/>
</dbReference>
<dbReference type="EMBL" id="KK088418">
    <property type="protein sequence ID" value="EYE96583.1"/>
    <property type="molecule type" value="Genomic_DNA"/>
</dbReference>
<dbReference type="GeneID" id="63702702"/>
<dbReference type="STRING" id="1388766.A0A017SI34"/>
<dbReference type="AlphaFoldDB" id="A0A017SI34"/>
<proteinExistence type="predicted"/>
<accession>A0A017SI34</accession>
<evidence type="ECO:0000313" key="4">
    <source>
        <dbReference type="Proteomes" id="UP000019804"/>
    </source>
</evidence>
<dbReference type="InterPro" id="IPR011009">
    <property type="entry name" value="Kinase-like_dom_sf"/>
</dbReference>
<dbReference type="InterPro" id="IPR051678">
    <property type="entry name" value="AGP_Transferase"/>
</dbReference>
<dbReference type="OrthoDB" id="2906425at2759"/>
<dbReference type="PANTHER" id="PTHR21310:SF15">
    <property type="entry name" value="AMINOGLYCOSIDE PHOSPHOTRANSFERASE DOMAIN-CONTAINING PROTEIN"/>
    <property type="match status" value="1"/>
</dbReference>
<feature type="region of interest" description="Disordered" evidence="1">
    <location>
        <begin position="1"/>
        <end position="21"/>
    </location>
</feature>
<evidence type="ECO:0000256" key="1">
    <source>
        <dbReference type="SAM" id="MobiDB-lite"/>
    </source>
</evidence>
<dbReference type="Pfam" id="PF01636">
    <property type="entry name" value="APH"/>
    <property type="match status" value="1"/>
</dbReference>
<gene>
    <name evidence="3" type="ORF">EURHEDRAFT_553989</name>
</gene>